<keyword evidence="9" id="KW-1185">Reference proteome</keyword>
<dbReference type="PANTHER" id="PTHR42973">
    <property type="entry name" value="BINDING OXIDOREDUCTASE, PUTATIVE (AFU_ORTHOLOGUE AFUA_1G17690)-RELATED"/>
    <property type="match status" value="1"/>
</dbReference>
<gene>
    <name evidence="8" type="ORF">ACH429_17760</name>
</gene>
<dbReference type="Proteomes" id="UP001611548">
    <property type="component" value="Unassembled WGS sequence"/>
</dbReference>
<evidence type="ECO:0000313" key="9">
    <source>
        <dbReference type="Proteomes" id="UP001611548"/>
    </source>
</evidence>
<dbReference type="Gene3D" id="3.30.43.10">
    <property type="entry name" value="Uridine Diphospho-n-acetylenolpyruvylglucosamine Reductase, domain 2"/>
    <property type="match status" value="1"/>
</dbReference>
<keyword evidence="3" id="KW-0285">Flavoprotein</keyword>
<evidence type="ECO:0000256" key="2">
    <source>
        <dbReference type="ARBA" id="ARBA00005466"/>
    </source>
</evidence>
<sequence length="526" mass="55344">MAAGLDGWLIRPADAGYDSARRLYNTRFDPLRPAAIAYVTGPGDIAECLAFARRHATPVAVRNGGHSYGGWSSGNGRLVIDVSPLDQIATAPDRPAPDGPGTGRPGTVHPAPDRSGTGRPTPSRPGTLHSDTLHAGPLRPGPAGEATVGAGTKLATVYAALGAQGVTLPGGTCPSVGISGLTLGGGHGVVSRAYGLTCDSLLSATLVTADGRTLHCDPREHPALFWALRGAGHGTFGVVTELRFRTHPAPAAASARLAWPWTGAAAVLRAWQEWGPDLPDEIWSAAHLEAGSGSPPRVRVTVFSLGAYGELENAVDRLVGRVGARPSAVSLRRHSYGEAMTGYARCAARPAEECRLPGTTPGRHPSGAVRRETYAARSDFYDRPIADRGLTALVAGVKRFPGASGTHGTRGMGRIDGSVTVHLTALGGAINRIAPTATAFVHRRSRVLAQYMVNWPAGHGPSAPTAWLNGLYRAMRPYASGAAYQNYADPALEDWRRAYYGPAADRLARVKHRYDPDRVFDHPQAV</sequence>
<dbReference type="EMBL" id="JBIRWE010000006">
    <property type="protein sequence ID" value="MFI1965929.1"/>
    <property type="molecule type" value="Genomic_DNA"/>
</dbReference>
<comment type="similarity">
    <text evidence="2">Belongs to the oxygen-dependent FAD-linked oxidoreductase family.</text>
</comment>
<reference evidence="8 9" key="1">
    <citation type="submission" date="2024-10" db="EMBL/GenBank/DDBJ databases">
        <title>The Natural Products Discovery Center: Release of the First 8490 Sequenced Strains for Exploring Actinobacteria Biosynthetic Diversity.</title>
        <authorList>
            <person name="Kalkreuter E."/>
            <person name="Kautsar S.A."/>
            <person name="Yang D."/>
            <person name="Bader C.D."/>
            <person name="Teijaro C.N."/>
            <person name="Fluegel L."/>
            <person name="Davis C.M."/>
            <person name="Simpson J.R."/>
            <person name="Lauterbach L."/>
            <person name="Steele A.D."/>
            <person name="Gui C."/>
            <person name="Meng S."/>
            <person name="Li G."/>
            <person name="Viehrig K."/>
            <person name="Ye F."/>
            <person name="Su P."/>
            <person name="Kiefer A.F."/>
            <person name="Nichols A."/>
            <person name="Cepeda A.J."/>
            <person name="Yan W."/>
            <person name="Fan B."/>
            <person name="Jiang Y."/>
            <person name="Adhikari A."/>
            <person name="Zheng C.-J."/>
            <person name="Schuster L."/>
            <person name="Cowan T.M."/>
            <person name="Smanski M.J."/>
            <person name="Chevrette M.G."/>
            <person name="De Carvalho L.P.S."/>
            <person name="Shen B."/>
        </authorList>
    </citation>
    <scope>NUCLEOTIDE SEQUENCE [LARGE SCALE GENOMIC DNA]</scope>
    <source>
        <strain evidence="8 9">NPDC020327</strain>
    </source>
</reference>
<dbReference type="PROSITE" id="PS51387">
    <property type="entry name" value="FAD_PCMH"/>
    <property type="match status" value="1"/>
</dbReference>
<dbReference type="SUPFAM" id="SSF56176">
    <property type="entry name" value="FAD-binding/transporter-associated domain-like"/>
    <property type="match status" value="1"/>
</dbReference>
<dbReference type="Pfam" id="PF08031">
    <property type="entry name" value="BBE"/>
    <property type="match status" value="1"/>
</dbReference>
<name>A0ABW7UTI5_9ACTN</name>
<protein>
    <submittedName>
        <fullName evidence="8">FAD-binding oxidoreductase</fullName>
    </submittedName>
</protein>
<keyword evidence="4" id="KW-0274">FAD</keyword>
<accession>A0ABW7UTI5</accession>
<dbReference type="InterPro" id="IPR036318">
    <property type="entry name" value="FAD-bd_PCMH-like_sf"/>
</dbReference>
<feature type="domain" description="FAD-binding PCMH-type" evidence="7">
    <location>
        <begin position="28"/>
        <end position="249"/>
    </location>
</feature>
<evidence type="ECO:0000256" key="4">
    <source>
        <dbReference type="ARBA" id="ARBA00022827"/>
    </source>
</evidence>
<dbReference type="Gene3D" id="3.40.462.20">
    <property type="match status" value="1"/>
</dbReference>
<dbReference type="InterPro" id="IPR012951">
    <property type="entry name" value="BBE"/>
</dbReference>
<proteinExistence type="inferred from homology"/>
<evidence type="ECO:0000256" key="1">
    <source>
        <dbReference type="ARBA" id="ARBA00001974"/>
    </source>
</evidence>
<comment type="caution">
    <text evidence="8">The sequence shown here is derived from an EMBL/GenBank/DDBJ whole genome shotgun (WGS) entry which is preliminary data.</text>
</comment>
<evidence type="ECO:0000259" key="7">
    <source>
        <dbReference type="PROSITE" id="PS51387"/>
    </source>
</evidence>
<organism evidence="8 9">
    <name type="scientific">Streptomyces pathocidini</name>
    <dbReference type="NCBI Taxonomy" id="1650571"/>
    <lineage>
        <taxon>Bacteria</taxon>
        <taxon>Bacillati</taxon>
        <taxon>Actinomycetota</taxon>
        <taxon>Actinomycetes</taxon>
        <taxon>Kitasatosporales</taxon>
        <taxon>Streptomycetaceae</taxon>
        <taxon>Streptomyces</taxon>
    </lineage>
</organism>
<evidence type="ECO:0000256" key="5">
    <source>
        <dbReference type="ARBA" id="ARBA00023002"/>
    </source>
</evidence>
<dbReference type="RefSeq" id="WP_398718690.1">
    <property type="nucleotide sequence ID" value="NZ_JBIRWE010000006.1"/>
</dbReference>
<evidence type="ECO:0000256" key="6">
    <source>
        <dbReference type="SAM" id="MobiDB-lite"/>
    </source>
</evidence>
<dbReference type="Pfam" id="PF01565">
    <property type="entry name" value="FAD_binding_4"/>
    <property type="match status" value="2"/>
</dbReference>
<dbReference type="Gene3D" id="3.30.465.10">
    <property type="match status" value="1"/>
</dbReference>
<evidence type="ECO:0000256" key="3">
    <source>
        <dbReference type="ARBA" id="ARBA00022630"/>
    </source>
</evidence>
<evidence type="ECO:0000313" key="8">
    <source>
        <dbReference type="EMBL" id="MFI1965929.1"/>
    </source>
</evidence>
<dbReference type="PANTHER" id="PTHR42973:SF39">
    <property type="entry name" value="FAD-BINDING PCMH-TYPE DOMAIN-CONTAINING PROTEIN"/>
    <property type="match status" value="1"/>
</dbReference>
<keyword evidence="5" id="KW-0560">Oxidoreductase</keyword>
<dbReference type="InterPro" id="IPR006094">
    <property type="entry name" value="Oxid_FAD_bind_N"/>
</dbReference>
<feature type="region of interest" description="Disordered" evidence="6">
    <location>
        <begin position="88"/>
        <end position="147"/>
    </location>
</feature>
<comment type="cofactor">
    <cofactor evidence="1">
        <name>FAD</name>
        <dbReference type="ChEBI" id="CHEBI:57692"/>
    </cofactor>
</comment>
<dbReference type="InterPro" id="IPR016166">
    <property type="entry name" value="FAD-bd_PCMH"/>
</dbReference>
<dbReference type="InterPro" id="IPR050416">
    <property type="entry name" value="FAD-linked_Oxidoreductase"/>
</dbReference>
<dbReference type="InterPro" id="IPR016169">
    <property type="entry name" value="FAD-bd_PCMH_sub2"/>
</dbReference>
<dbReference type="InterPro" id="IPR016167">
    <property type="entry name" value="FAD-bd_PCMH_sub1"/>
</dbReference>